<accession>A0A427XE35</accession>
<dbReference type="GeneID" id="39588456"/>
<dbReference type="InterPro" id="IPR000601">
    <property type="entry name" value="PKD_dom"/>
</dbReference>
<dbReference type="Gene3D" id="3.20.20.80">
    <property type="entry name" value="Glycosidases"/>
    <property type="match status" value="1"/>
</dbReference>
<dbReference type="InterPro" id="IPR025277">
    <property type="entry name" value="Apiosidase-like_cat_dom"/>
</dbReference>
<dbReference type="STRING" id="105984.A0A427XE35"/>
<dbReference type="OrthoDB" id="2581507at2759"/>
<feature type="domain" description="Apiosidase-like catalytic" evidence="2">
    <location>
        <begin position="28"/>
        <end position="417"/>
    </location>
</feature>
<dbReference type="PANTHER" id="PTHR37836">
    <property type="entry name" value="LMO1036 PROTEIN"/>
    <property type="match status" value="1"/>
</dbReference>
<protein>
    <submittedName>
        <fullName evidence="3">Uncharacterized protein</fullName>
    </submittedName>
</protein>
<dbReference type="InterPro" id="IPR035986">
    <property type="entry name" value="PKD_dom_sf"/>
</dbReference>
<evidence type="ECO:0000313" key="3">
    <source>
        <dbReference type="EMBL" id="RSH76974.1"/>
    </source>
</evidence>
<feature type="domain" description="PKD" evidence="1">
    <location>
        <begin position="1000"/>
        <end position="1074"/>
    </location>
</feature>
<sequence length="1095" mass="120537">MTVTATQFTRRSDEDIAASFAVALAPSTDGRFVVRHNAPNESFFYLGDTAWELFHRLSYEEAEVFLRNRAEKGFNVVMAVVLAEQRGLDLPNREGHLPLFTPPGSALPSPTHPNPDYFLFIDRIVALAASLGIAIAIVPTWGCHINGGLHRSPVLFDEESAYEYAKFLGQRYPFQPFVLGGDTNRWWNEELPFAAGEGQDVRKLTMTDWGPITEAMAKGIQDGEGLAKQTLAGSLQERAESYKSFITYHSTQGWNPDYPCAMASVQFPDAEWLSLDCVQSGHSDELMHPPSAHIDMWFARNSYIPVRQMYSHSLPNGKPRPVIDLEPHYEATHYHFDPSRPMWNADDIRAGGWQALFSGACGYTYGVNSIWQMYNAFSTTHGPNQGTTSAETNWFYELDLPGSFHVGVMRKIMLSLPNYFSRVPDQDFIVSSTNELDPHVRAGDKLVTGTRADEWALVHLPYGGSISIDLAKALPGNEPSIWRACIHLISGYFVNTTTRFNVYLPPKSVWGGRFFQHSYPLNTQNATDDDIGFAAEAGAYVVQVLGQTGYRHEAASAKQSRLIAANYYGVSADSIKGYMFGGSGGSFQVVGAAESTEGVWQGFVPYVLAFPRSIPDANSAIALGGLVLQDVTPSLSDAVLPGGSGDPYAGLSPMQAAVLHETSSNGIPLFAWDALNYTQASQLLRGFWTVIRNFDATYSDDFWSKPGYLGTENSDLGNYLRDHRRIDSVAIAKVDSNTTGYVTSLRVPSLNRQKGLIEQTIVAGDTADWVIVNNKDQVVANLTGVLHYNNFTFVPSNAILASVISGGSKLRYDNSYYIAAHAYHCYQVPDAAEGYYVYDQYRFPNGTDMYPRRPVTIGPIMSSATTGGALFSGSIRAGAKMIFVSNLLDVNAYPWNVDWYLQRMRSSGIDLGAQARVYSQQHADHFDGRIGSFAARRVVRYDPYLWQALADVANWVENGTEPPQSSQYTVDNAQIAVPNDPATRGGIQPVVTLTANSLKRVQVAAGQLVTFSAVAAVVPGTGSLVRLEWDFEGTGVYTTSDMTVAAQSLNVSSSHTYNSKGTYYAAVRVASNRDAKLNEEYVLNYNLDRVRVVVK</sequence>
<dbReference type="SUPFAM" id="SSF49299">
    <property type="entry name" value="PKD domain"/>
    <property type="match status" value="1"/>
</dbReference>
<dbReference type="Pfam" id="PF13204">
    <property type="entry name" value="Apiosidase"/>
    <property type="match status" value="1"/>
</dbReference>
<dbReference type="Gene3D" id="2.60.40.10">
    <property type="entry name" value="Immunoglobulins"/>
    <property type="match status" value="1"/>
</dbReference>
<proteinExistence type="predicted"/>
<evidence type="ECO:0000313" key="4">
    <source>
        <dbReference type="Proteomes" id="UP000279236"/>
    </source>
</evidence>
<reference evidence="3 4" key="1">
    <citation type="submission" date="2018-11" db="EMBL/GenBank/DDBJ databases">
        <title>Genome sequence of Apiotrichum porosum DSM 27194.</title>
        <authorList>
            <person name="Aliyu H."/>
            <person name="Gorte O."/>
            <person name="Ochsenreither K."/>
        </authorList>
    </citation>
    <scope>NUCLEOTIDE SEQUENCE [LARGE SCALE GENOMIC DNA]</scope>
    <source>
        <strain evidence="3 4">DSM 27194</strain>
    </source>
</reference>
<dbReference type="InterPro" id="IPR013783">
    <property type="entry name" value="Ig-like_fold"/>
</dbReference>
<dbReference type="PANTHER" id="PTHR37836:SF2">
    <property type="entry name" value="DUF4038 DOMAIN-CONTAINING PROTEIN"/>
    <property type="match status" value="1"/>
</dbReference>
<organism evidence="3 4">
    <name type="scientific">Apiotrichum porosum</name>
    <dbReference type="NCBI Taxonomy" id="105984"/>
    <lineage>
        <taxon>Eukaryota</taxon>
        <taxon>Fungi</taxon>
        <taxon>Dikarya</taxon>
        <taxon>Basidiomycota</taxon>
        <taxon>Agaricomycotina</taxon>
        <taxon>Tremellomycetes</taxon>
        <taxon>Trichosporonales</taxon>
        <taxon>Trichosporonaceae</taxon>
        <taxon>Apiotrichum</taxon>
    </lineage>
</organism>
<comment type="caution">
    <text evidence="3">The sequence shown here is derived from an EMBL/GenBank/DDBJ whole genome shotgun (WGS) entry which is preliminary data.</text>
</comment>
<dbReference type="Pfam" id="PF00801">
    <property type="entry name" value="PKD"/>
    <property type="match status" value="1"/>
</dbReference>
<evidence type="ECO:0000259" key="1">
    <source>
        <dbReference type="Pfam" id="PF00801"/>
    </source>
</evidence>
<dbReference type="Proteomes" id="UP000279236">
    <property type="component" value="Unassembled WGS sequence"/>
</dbReference>
<dbReference type="EMBL" id="RSCE01000019">
    <property type="protein sequence ID" value="RSH76974.1"/>
    <property type="molecule type" value="Genomic_DNA"/>
</dbReference>
<keyword evidence="4" id="KW-1185">Reference proteome</keyword>
<name>A0A427XE35_9TREE</name>
<dbReference type="RefSeq" id="XP_028472121.1">
    <property type="nucleotide sequence ID" value="XM_028619548.1"/>
</dbReference>
<gene>
    <name evidence="3" type="ORF">EHS24_003913</name>
</gene>
<dbReference type="AlphaFoldDB" id="A0A427XE35"/>
<evidence type="ECO:0000259" key="2">
    <source>
        <dbReference type="Pfam" id="PF13204"/>
    </source>
</evidence>